<feature type="signal peptide" evidence="1">
    <location>
        <begin position="1"/>
        <end position="23"/>
    </location>
</feature>
<gene>
    <name evidence="2" type="ORF">ABGF40_05315</name>
</gene>
<dbReference type="InterPro" id="IPR009736">
    <property type="entry name" value="DUF1307"/>
</dbReference>
<organism evidence="2 3">
    <name type="scientific">Helcococcus bovis</name>
    <dbReference type="NCBI Taxonomy" id="3153252"/>
    <lineage>
        <taxon>Bacteria</taxon>
        <taxon>Bacillati</taxon>
        <taxon>Bacillota</taxon>
        <taxon>Tissierellia</taxon>
        <taxon>Tissierellales</taxon>
        <taxon>Peptoniphilaceae</taxon>
        <taxon>Helcococcus</taxon>
    </lineage>
</organism>
<sequence>MKIKIKNLFVISLSMIMFLTIVACSKKTIKNVNDNADAVASYEQNESKSQIEYFKNGDKVSRIIHTNTLKLEKIDSKNLENIEKIAKKIDENQKNIKGLKYKFSKDDKEIKEILDLDLSSKENIKSLIDNQLLPSEASEEKNINLDNILNKLKENGWKIEKK</sequence>
<dbReference type="SUPFAM" id="SSF160704">
    <property type="entry name" value="YehR-like"/>
    <property type="match status" value="1"/>
</dbReference>
<reference evidence="2 3" key="1">
    <citation type="journal article" date="2024" name="Front. Microbiol.">
        <title>Pangenomic and biochemical analyses of Helcococcus ovis reveal widespread tetracycline resistance and a novel bacterial species, Helcococcus bovis.</title>
        <authorList>
            <person name="Cunha F."/>
            <person name="Zhai Y."/>
            <person name="Casaro S."/>
            <person name="Jones K.L."/>
            <person name="Hernandez M."/>
            <person name="Bisinotto R.S."/>
            <person name="Kariyawasam S."/>
            <person name="Brown M.B."/>
            <person name="Phillips A."/>
            <person name="Jeong K.C."/>
            <person name="Galvao K.N."/>
        </authorList>
    </citation>
    <scope>NUCLEOTIDE SEQUENCE [LARGE SCALE GENOMIC DNA]</scope>
    <source>
        <strain evidence="2 3">KG197</strain>
    </source>
</reference>
<name>A0ABW9F747_9FIRM</name>
<dbReference type="RefSeq" id="WP_408104688.1">
    <property type="nucleotide sequence ID" value="NZ_JBFNFH010000011.1"/>
</dbReference>
<protein>
    <submittedName>
        <fullName evidence="2">DUF1307 domain-containing protein</fullName>
    </submittedName>
</protein>
<keyword evidence="1" id="KW-0732">Signal</keyword>
<accession>A0ABW9F747</accession>
<dbReference type="Proteomes" id="UP001629536">
    <property type="component" value="Unassembled WGS sequence"/>
</dbReference>
<dbReference type="Pfam" id="PF06998">
    <property type="entry name" value="DUF1307"/>
    <property type="match status" value="1"/>
</dbReference>
<proteinExistence type="predicted"/>
<dbReference type="InterPro" id="IPR036699">
    <property type="entry name" value="YehR-like_sf"/>
</dbReference>
<dbReference type="EMBL" id="JBFNFH010000011">
    <property type="protein sequence ID" value="MFM1525089.1"/>
    <property type="molecule type" value="Genomic_DNA"/>
</dbReference>
<keyword evidence="3" id="KW-1185">Reference proteome</keyword>
<evidence type="ECO:0000256" key="1">
    <source>
        <dbReference type="SAM" id="SignalP"/>
    </source>
</evidence>
<feature type="chain" id="PRO_5046520975" evidence="1">
    <location>
        <begin position="24"/>
        <end position="162"/>
    </location>
</feature>
<evidence type="ECO:0000313" key="2">
    <source>
        <dbReference type="EMBL" id="MFM1525089.1"/>
    </source>
</evidence>
<dbReference type="Gene3D" id="3.30.1830.10">
    <property type="entry name" value="YehR-like"/>
    <property type="match status" value="1"/>
</dbReference>
<comment type="caution">
    <text evidence="2">The sequence shown here is derived from an EMBL/GenBank/DDBJ whole genome shotgun (WGS) entry which is preliminary data.</text>
</comment>
<evidence type="ECO:0000313" key="3">
    <source>
        <dbReference type="Proteomes" id="UP001629536"/>
    </source>
</evidence>
<dbReference type="PROSITE" id="PS51257">
    <property type="entry name" value="PROKAR_LIPOPROTEIN"/>
    <property type="match status" value="1"/>
</dbReference>